<dbReference type="EMBL" id="PP857169">
    <property type="protein sequence ID" value="XBU06716.1"/>
    <property type="molecule type" value="Genomic_DNA"/>
</dbReference>
<comment type="similarity">
    <text evidence="2 6">Belongs to the anelloviridae capsid protein family.</text>
</comment>
<organism evidence="8">
    <name type="scientific">Betatorquevirus 001E</name>
    <dbReference type="NCBI Taxonomy" id="3163401"/>
    <lineage>
        <taxon>Viruses</taxon>
        <taxon>Monodnaviria</taxon>
        <taxon>Shotokuvirae</taxon>
        <taxon>Commensaviricota</taxon>
        <taxon>Cardeaviricetes</taxon>
        <taxon>Sanitavirales</taxon>
        <taxon>Anelloviridae</taxon>
        <taxon>Betatorquevirus</taxon>
    </lineage>
</organism>
<keyword evidence="7" id="KW-0175">Coiled coil</keyword>
<keyword evidence="4 6" id="KW-0167">Capsid protein</keyword>
<sequence>MPYFWKRKWWRPQRRRNYFNYQRRNWIRHRRRRPRKTFRSRKRRYWVRKFFYRKRKRKNAFIKLKQWQPELIRKSKIKGIFTLFEGPPGRFSNNWPQYRDSLVPQYAPGGGGWGIFVFNLGALFDEFQRIRNWWTVSNLQLPLCRYLYCKFRFYKMEDIDYVVYYTTSYPMTDSAQQHADAQPSRMLMRKRKIIVPCKRKKPNGKNYIKKTIRAPRQLVNKWFFQRDFVNTNLLMMTATACSLDYYDISKKQISNNIYFLTLNPIIFKHLNFNTQNTQGWQPKAGYYLYATLEEIQPKDQKPLGNLKYKDLIYLGQATRRVVGKTIGDVVKNSNEISTYFTNSENFGNIFCDDFIHGTHQGNYTLLVCNVQWSNFSTSKPENEVDSTKFVVMTEPLYETITYNPDKDTGEGNLVYFVPNFQEKLDWEPTANPLIQFHGYPMWMLLWGWPDWQKKLAEIQQIDDHYIIIMKTNFFNPKRNAYMVIDQEFLNNTLEYPPPNTEHEQARPLLKDLLSWHPKFWYQQKTVNQICMSGPGTCKSEQSIQAHCEYMFAFKWGGTSNTMETIADPSKQSGYPVPDQVIQTIQIQNPASDPQLNLYPFDIRRDICTQKAIKRLRNYKETDQSLSIPTVSWTNPRPPETPKDILQTLLETQTEKEKKKNSLELLQQLRNKQHLLQQQLQQLIMESLSYQDV</sequence>
<keyword evidence="3 6" id="KW-1140">T=1 icosahedral capsid protein</keyword>
<proteinExistence type="inferred from homology"/>
<reference evidence="8" key="1">
    <citation type="submission" date="2024-05" db="EMBL/GenBank/DDBJ databases">
        <authorList>
            <person name="Laubscher F."/>
            <person name="Chudzinski V."/>
            <person name="Cordey S."/>
            <person name="Hosszu-Fellous K."/>
            <person name="Kaiser L."/>
        </authorList>
    </citation>
    <scope>NUCLEOTIDE SEQUENCE</scope>
    <source>
        <strain evidence="8">1204D3-8</strain>
    </source>
</reference>
<evidence type="ECO:0000256" key="7">
    <source>
        <dbReference type="SAM" id="Coils"/>
    </source>
</evidence>
<protein>
    <recommendedName>
        <fullName evidence="6">Capsid protein</fullName>
    </recommendedName>
</protein>
<evidence type="ECO:0000256" key="1">
    <source>
        <dbReference type="ARBA" id="ARBA00004328"/>
    </source>
</evidence>
<evidence type="ECO:0000256" key="3">
    <source>
        <dbReference type="ARBA" id="ARBA00022431"/>
    </source>
</evidence>
<evidence type="ECO:0000256" key="2">
    <source>
        <dbReference type="ARBA" id="ARBA00006131"/>
    </source>
</evidence>
<evidence type="ECO:0000256" key="4">
    <source>
        <dbReference type="ARBA" id="ARBA00022561"/>
    </source>
</evidence>
<comment type="function">
    <text evidence="6">Self-assembles to form an icosahedral capsid.</text>
</comment>
<keyword evidence="5 6" id="KW-0946">Virion</keyword>
<dbReference type="Pfam" id="PF02956">
    <property type="entry name" value="TT_ORF1"/>
    <property type="match status" value="1"/>
</dbReference>
<accession>A0AAU7ST27</accession>
<evidence type="ECO:0000256" key="6">
    <source>
        <dbReference type="RuleBase" id="RU361230"/>
    </source>
</evidence>
<dbReference type="InterPro" id="IPR004219">
    <property type="entry name" value="TTvirus_Unk"/>
</dbReference>
<comment type="subcellular location">
    <subcellularLocation>
        <location evidence="1 6">Virion</location>
    </subcellularLocation>
</comment>
<evidence type="ECO:0000256" key="5">
    <source>
        <dbReference type="ARBA" id="ARBA00022844"/>
    </source>
</evidence>
<evidence type="ECO:0000313" key="8">
    <source>
        <dbReference type="EMBL" id="XBU06716.1"/>
    </source>
</evidence>
<dbReference type="GO" id="GO:0039615">
    <property type="term" value="C:T=1 icosahedral viral capsid"/>
    <property type="evidence" value="ECO:0007669"/>
    <property type="project" value="UniProtKB-UniRule"/>
</dbReference>
<feature type="coiled-coil region" evidence="7">
    <location>
        <begin position="648"/>
        <end position="685"/>
    </location>
</feature>
<name>A0AAU7ST27_9VIRU</name>